<dbReference type="PANTHER" id="PTHR45622:SF58">
    <property type="entry name" value="REGULATOR OF CHROMOSOME CONDENSATION DOMAIN-CONTAINING PROTEIN"/>
    <property type="match status" value="1"/>
</dbReference>
<dbReference type="OMA" id="DESSKHY"/>
<dbReference type="RefSeq" id="XP_044568790.1">
    <property type="nucleotide sequence ID" value="XM_044711797.1"/>
</dbReference>
<evidence type="ECO:0000313" key="4">
    <source>
        <dbReference type="EMBL" id="KAF0984077.1"/>
    </source>
</evidence>
<gene>
    <name evidence="4" type="ORF">FDP41_007992</name>
</gene>
<dbReference type="Proteomes" id="UP000444721">
    <property type="component" value="Unassembled WGS sequence"/>
</dbReference>
<dbReference type="VEuPathDB" id="AmoebaDB:NF0037010"/>
<dbReference type="AlphaFoldDB" id="A0A6A5C403"/>
<feature type="region of interest" description="Disordered" evidence="3">
    <location>
        <begin position="1"/>
        <end position="22"/>
    </location>
</feature>
<dbReference type="OrthoDB" id="5370059at2759"/>
<evidence type="ECO:0000256" key="3">
    <source>
        <dbReference type="SAM" id="MobiDB-lite"/>
    </source>
</evidence>
<organism evidence="4 5">
    <name type="scientific">Naegleria fowleri</name>
    <name type="common">Brain eating amoeba</name>
    <dbReference type="NCBI Taxonomy" id="5763"/>
    <lineage>
        <taxon>Eukaryota</taxon>
        <taxon>Discoba</taxon>
        <taxon>Heterolobosea</taxon>
        <taxon>Tetramitia</taxon>
        <taxon>Eutetramitia</taxon>
        <taxon>Vahlkampfiidae</taxon>
        <taxon>Naegleria</taxon>
    </lineage>
</organism>
<dbReference type="Gene3D" id="2.130.10.30">
    <property type="entry name" value="Regulator of chromosome condensation 1/beta-lactamase-inhibitor protein II"/>
    <property type="match status" value="2"/>
</dbReference>
<accession>A0A6A5C403</accession>
<comment type="caution">
    <text evidence="4">The sequence shown here is derived from an EMBL/GenBank/DDBJ whole genome shotgun (WGS) entry which is preliminary data.</text>
</comment>
<dbReference type="InterPro" id="IPR051709">
    <property type="entry name" value="Ub-ligase/GTPase-reg"/>
</dbReference>
<feature type="compositionally biased region" description="Polar residues" evidence="3">
    <location>
        <begin position="1"/>
        <end position="19"/>
    </location>
</feature>
<dbReference type="InterPro" id="IPR000408">
    <property type="entry name" value="Reg_chr_condens"/>
</dbReference>
<dbReference type="VEuPathDB" id="AmoebaDB:NfTy_004360"/>
<reference evidence="4 5" key="1">
    <citation type="journal article" date="2019" name="Sci. Rep.">
        <title>Nanopore sequencing improves the draft genome of the human pathogenic amoeba Naegleria fowleri.</title>
        <authorList>
            <person name="Liechti N."/>
            <person name="Schurch N."/>
            <person name="Bruggmann R."/>
            <person name="Wittwer M."/>
        </authorList>
    </citation>
    <scope>NUCLEOTIDE SEQUENCE [LARGE SCALE GENOMIC DNA]</scope>
    <source>
        <strain evidence="4 5">ATCC 30894</strain>
    </source>
</reference>
<sequence>MSTSSQLNSLTSRPMTQSSVKHHSDSYEEIVYAAGENYSLQLTAQSLSQLDYAKNCKVHDFTSDSAHPQHFTSFHTVFSTHLNTDESSKHYENYRVENISNSSFTLLTTRAITNKGNVTSDIYMCGRALGVGFHISDNNNDPPSFSGTVSSTNHSLLYSWSSNNLIPTLQQVDHDFWKLKSETNEQSVCIVDSSVGFEHSVIVFSNGKAMACGRNKKGQCGTGDFVDVPKWKLIPTEYHIVKASCGSYHTVFLARPHDSSKVTKLIYCGAFNTDRGDVFHNKLETLMECRNRNGEKHSENTTVMVEDEQFVDVKCGQNYTCVLTSSGKVYAFGRNAQGQCGNLTSKTISKPTLMKGLDKMKILKIACGSSHTLLLTDTHHVMVVGNNEPGQLGIGDVRTRFIPERNEFFARMWDKKTDATPLTSMKWPFEELPKYYDYVKDIACGPYHSAFVTICSDVYVCGLACFGQLGIGVFANGVVVPVKLNLHNALPSSYIQQKNLEFSPPKMIGMNSATKEWRVFTSHNNSTFLVQTCVKGRIVRFHKLLLKSLRLEKDQCKFSDLVLIC</sequence>
<dbReference type="InterPro" id="IPR009091">
    <property type="entry name" value="RCC1/BLIP-II"/>
</dbReference>
<evidence type="ECO:0000313" key="5">
    <source>
        <dbReference type="Proteomes" id="UP000444721"/>
    </source>
</evidence>
<feature type="repeat" description="RCC1" evidence="2">
    <location>
        <begin position="327"/>
        <end position="378"/>
    </location>
</feature>
<protein>
    <submittedName>
        <fullName evidence="4">Uncharacterized protein</fullName>
    </submittedName>
</protein>
<dbReference type="PANTHER" id="PTHR45622">
    <property type="entry name" value="UBIQUITIN-PROTEIN LIGASE E3A-RELATED"/>
    <property type="match status" value="1"/>
</dbReference>
<dbReference type="EMBL" id="VFQX01000004">
    <property type="protein sequence ID" value="KAF0984077.1"/>
    <property type="molecule type" value="Genomic_DNA"/>
</dbReference>
<dbReference type="PRINTS" id="PR00633">
    <property type="entry name" value="RCCNDNSATION"/>
</dbReference>
<dbReference type="GeneID" id="68115210"/>
<evidence type="ECO:0000256" key="1">
    <source>
        <dbReference type="ARBA" id="ARBA00022737"/>
    </source>
</evidence>
<feature type="repeat" description="RCC1" evidence="2">
    <location>
        <begin position="207"/>
        <end position="256"/>
    </location>
</feature>
<dbReference type="PROSITE" id="PS50012">
    <property type="entry name" value="RCC1_3"/>
    <property type="match status" value="2"/>
</dbReference>
<dbReference type="PROSITE" id="PS00626">
    <property type="entry name" value="RCC1_2"/>
    <property type="match status" value="2"/>
</dbReference>
<keyword evidence="1" id="KW-0677">Repeat</keyword>
<proteinExistence type="predicted"/>
<dbReference type="VEuPathDB" id="AmoebaDB:FDP41_007992"/>
<keyword evidence="5" id="KW-1185">Reference proteome</keyword>
<evidence type="ECO:0000256" key="2">
    <source>
        <dbReference type="PROSITE-ProRule" id="PRU00235"/>
    </source>
</evidence>
<dbReference type="SUPFAM" id="SSF50985">
    <property type="entry name" value="RCC1/BLIP-II"/>
    <property type="match status" value="2"/>
</dbReference>
<dbReference type="Pfam" id="PF00415">
    <property type="entry name" value="RCC1"/>
    <property type="match status" value="2"/>
</dbReference>
<name>A0A6A5C403_NAEFO</name>